<dbReference type="AlphaFoldDB" id="A0A7R7EIT9"/>
<accession>A0A7R7EIT9</accession>
<protein>
    <recommendedName>
        <fullName evidence="4">DUF2933 domain-containing protein</fullName>
    </recommendedName>
</protein>
<keyword evidence="1" id="KW-1133">Transmembrane helix</keyword>
<dbReference type="EMBL" id="AP024169">
    <property type="protein sequence ID" value="BCN29577.1"/>
    <property type="molecule type" value="Genomic_DNA"/>
</dbReference>
<evidence type="ECO:0000256" key="1">
    <source>
        <dbReference type="SAM" id="Phobius"/>
    </source>
</evidence>
<keyword evidence="1" id="KW-0812">Transmembrane</keyword>
<evidence type="ECO:0000313" key="3">
    <source>
        <dbReference type="Proteomes" id="UP000595897"/>
    </source>
</evidence>
<keyword evidence="1" id="KW-0472">Membrane</keyword>
<organism evidence="2 3">
    <name type="scientific">Anaeromicropila herbilytica</name>
    <dbReference type="NCBI Taxonomy" id="2785025"/>
    <lineage>
        <taxon>Bacteria</taxon>
        <taxon>Bacillati</taxon>
        <taxon>Bacillota</taxon>
        <taxon>Clostridia</taxon>
        <taxon>Lachnospirales</taxon>
        <taxon>Lachnospiraceae</taxon>
        <taxon>Anaeromicropila</taxon>
    </lineage>
</organism>
<dbReference type="Proteomes" id="UP000595897">
    <property type="component" value="Chromosome"/>
</dbReference>
<feature type="transmembrane region" description="Helical" evidence="1">
    <location>
        <begin position="21"/>
        <end position="42"/>
    </location>
</feature>
<proteinExistence type="predicted"/>
<evidence type="ECO:0000313" key="2">
    <source>
        <dbReference type="EMBL" id="BCN29577.1"/>
    </source>
</evidence>
<dbReference type="RefSeq" id="WP_271714846.1">
    <property type="nucleotide sequence ID" value="NZ_AP024169.1"/>
</dbReference>
<name>A0A7R7EIT9_9FIRM</name>
<reference evidence="2 3" key="1">
    <citation type="submission" date="2020-11" db="EMBL/GenBank/DDBJ databases">
        <title>Draft genome sequencing of a Lachnospiraceae strain isolated from anoxic soil subjected to BSD treatment.</title>
        <authorList>
            <person name="Uek A."/>
            <person name="Tonouchi A."/>
        </authorList>
    </citation>
    <scope>NUCLEOTIDE SEQUENCE [LARGE SCALE GENOMIC DNA]</scope>
    <source>
        <strain evidence="2 3">TB5</strain>
    </source>
</reference>
<gene>
    <name evidence="2" type="ORF">bsdtb5_08720</name>
</gene>
<sequence length="91" mass="10463">MNFNKENKEQRRMHIHNPINHLIHMILCCGLPILIVFSLPLISRYSPALSGLLGIIAPFICPIMMGGMMIMMFRKKDMKCCKNTKDDNSEL</sequence>
<keyword evidence="3" id="KW-1185">Reference proteome</keyword>
<feature type="transmembrane region" description="Helical" evidence="1">
    <location>
        <begin position="48"/>
        <end position="73"/>
    </location>
</feature>
<dbReference type="KEGG" id="ahb:bsdtb5_08720"/>
<evidence type="ECO:0008006" key="4">
    <source>
        <dbReference type="Google" id="ProtNLM"/>
    </source>
</evidence>